<comment type="similarity">
    <text evidence="2">Belongs to the N(4)/N(6)-methyltransferase family. N(4) subfamily.</text>
</comment>
<name>E5LGC1_9BACI</name>
<evidence type="ECO:0000256" key="4">
    <source>
        <dbReference type="ARBA" id="ARBA00022490"/>
    </source>
</evidence>
<dbReference type="GO" id="GO:0009307">
    <property type="term" value="P:DNA restriction-modification system"/>
    <property type="evidence" value="ECO:0007669"/>
    <property type="project" value="UniProtKB-KW"/>
</dbReference>
<dbReference type="InterPro" id="IPR000241">
    <property type="entry name" value="RlmKL-like_Mtase"/>
</dbReference>
<dbReference type="GO" id="GO:0005737">
    <property type="term" value="C:cytoplasm"/>
    <property type="evidence" value="ECO:0007669"/>
    <property type="project" value="UniProtKB-SubCell"/>
</dbReference>
<dbReference type="SUPFAM" id="SSF53335">
    <property type="entry name" value="S-adenosyl-L-methionine-dependent methyltransferases"/>
    <property type="match status" value="3"/>
</dbReference>
<dbReference type="EC" id="2.1.1.113" evidence="3"/>
<keyword evidence="7" id="KW-0949">S-adenosyl-L-methionine</keyword>
<gene>
    <name evidence="14" type="primary">bseYIM</name>
</gene>
<feature type="domain" description="Ribosomal RNA large subunit methyltransferase K/L-like methyltransferase" evidence="12">
    <location>
        <begin position="120"/>
        <end position="163"/>
    </location>
</feature>
<evidence type="ECO:0000313" key="14">
    <source>
        <dbReference type="EMBL" id="ADQ20509.1"/>
    </source>
</evidence>
<sequence>MEDLTLAAKKHLKLKTYIQPFEKLLAYEELKALTSDCRYTPTFEKIAEEQIEIQEHQIDRIIKKSAYWEQIISDHTQPTDQVLLEKSPKDLLSIIDFKDYPKRRTLRYGVHDLHEYRGKFFPQLVRSLINISGVKEKSRILEPFSGSGTTACEANMLNMDCFAVDLNPLSALISETKTELLNIDPELLYNITSNFIVNLRNINVELPEDYIPQSWNEKDKKYLLNWFDIQCLYEIEQILILISQQSIQEIINFYKVCLSNIIRNVSYQKESDLRVRKEYYDYPAGYSVDLYINQLNYQLEKILPFLDVKNTLTIDIGNTQIFNTSINELDINIPEQFDLLITSPPYATALPYLDTDRLSLIVLGLLPRERHKEADLKMIGNREVTELQRRQLWEYYLRRKDELPTSITDLIDMIAESNHQDGVGFRRRNLPSLLAKYFLDMLDSMKLSFTMMKDHSYSFYIVGNNSTNINGEKLIIPTNKLLFELGKHVGWKQVKLVDMELLASRDIFQQNSGNSESILIFKKDEQKRRINSGGIDRKAIYTDVSEGINLTDDWDFHDEKPSNGLHSIHPYPAKFIPQIPHKAILNWSNPNDVVLDPFCGSGTTLLEAITNNRTAIGVDNNSVACLISRAKTNSYSRDDLIALHTFSERLGSMTLDKFKDIPKLIPAYKNLDYWFSPEAIDDLGSINYLISLEKEPIKALLYAIFSAIIVNVSYQDSDTRYSRKEYKYSIGDALKTYKNKLRRLLNSLSKEGIDYPTTASVYQRDGKSLDFIESNSVDLIVTSPPYLNAYDYHKYHRHRIHWIDGDVNLARDYEIGKHDTFTRPNATPDKYFEDMFSCFNEWNRVLKNQSKLCIIIGDAVVNKQPVAVADKFTSYLIENGFTLENRWIRNLKTTKKSFNQKARMNQEHVLLFSKI</sequence>
<evidence type="ECO:0000256" key="7">
    <source>
        <dbReference type="ARBA" id="ARBA00022691"/>
    </source>
</evidence>
<dbReference type="PROSITE" id="PS00093">
    <property type="entry name" value="N4_MTASE"/>
    <property type="match status" value="1"/>
</dbReference>
<dbReference type="GO" id="GO:0016423">
    <property type="term" value="F:tRNA (guanine) methyltransferase activity"/>
    <property type="evidence" value="ECO:0007669"/>
    <property type="project" value="TreeGrafter"/>
</dbReference>
<comment type="subcellular location">
    <subcellularLocation>
        <location evidence="1">Cytoplasm</location>
    </subcellularLocation>
</comment>
<evidence type="ECO:0000256" key="6">
    <source>
        <dbReference type="ARBA" id="ARBA00022679"/>
    </source>
</evidence>
<accession>E5LGC1</accession>
<comment type="catalytic activity">
    <reaction evidence="11">
        <text>a 2'-deoxycytidine in DNA + S-adenosyl-L-methionine = an N(4)-methyl-2'-deoxycytidine in DNA + S-adenosyl-L-homocysteine + H(+)</text>
        <dbReference type="Rhea" id="RHEA:16857"/>
        <dbReference type="Rhea" id="RHEA-COMP:11369"/>
        <dbReference type="Rhea" id="RHEA-COMP:13674"/>
        <dbReference type="ChEBI" id="CHEBI:15378"/>
        <dbReference type="ChEBI" id="CHEBI:57856"/>
        <dbReference type="ChEBI" id="CHEBI:59789"/>
        <dbReference type="ChEBI" id="CHEBI:85452"/>
        <dbReference type="ChEBI" id="CHEBI:137933"/>
        <dbReference type="EC" id="2.1.1.113"/>
    </reaction>
</comment>
<evidence type="ECO:0000256" key="9">
    <source>
        <dbReference type="ARBA" id="ARBA00022747"/>
    </source>
</evidence>
<keyword evidence="9" id="KW-0680">Restriction system</keyword>
<dbReference type="GO" id="GO:0030488">
    <property type="term" value="P:tRNA methylation"/>
    <property type="evidence" value="ECO:0007669"/>
    <property type="project" value="TreeGrafter"/>
</dbReference>
<evidence type="ECO:0000256" key="11">
    <source>
        <dbReference type="ARBA" id="ARBA00049120"/>
    </source>
</evidence>
<evidence type="ECO:0000259" key="13">
    <source>
        <dbReference type="Pfam" id="PF01555"/>
    </source>
</evidence>
<proteinExistence type="inferred from homology"/>
<keyword evidence="6" id="KW-0808">Transferase</keyword>
<feature type="domain" description="DNA methylase N-4/N-6" evidence="13">
    <location>
        <begin position="338"/>
        <end position="627"/>
    </location>
</feature>
<evidence type="ECO:0000256" key="1">
    <source>
        <dbReference type="ARBA" id="ARBA00004496"/>
    </source>
</evidence>
<keyword evidence="10" id="KW-0238">DNA-binding</keyword>
<dbReference type="GO" id="GO:0003677">
    <property type="term" value="F:DNA binding"/>
    <property type="evidence" value="ECO:0007669"/>
    <property type="project" value="UniProtKB-KW"/>
</dbReference>
<dbReference type="InterPro" id="IPR053943">
    <property type="entry name" value="RlmKL-like_Mtase_CS"/>
</dbReference>
<evidence type="ECO:0000256" key="8">
    <source>
        <dbReference type="ARBA" id="ARBA00022694"/>
    </source>
</evidence>
<dbReference type="InterPro" id="IPR001091">
    <property type="entry name" value="RM_Methyltransferase"/>
</dbReference>
<dbReference type="PANTHER" id="PTHR14911">
    <property type="entry name" value="THUMP DOMAIN-CONTAINING"/>
    <property type="match status" value="1"/>
</dbReference>
<dbReference type="InterPro" id="IPR002941">
    <property type="entry name" value="DNA_methylase_N4/N6"/>
</dbReference>
<dbReference type="Pfam" id="PF01555">
    <property type="entry name" value="N6_N4_Mtase"/>
    <property type="match status" value="2"/>
</dbReference>
<feature type="domain" description="DNA methylase N-4/N-6" evidence="13">
    <location>
        <begin position="777"/>
        <end position="914"/>
    </location>
</feature>
<dbReference type="PANTHER" id="PTHR14911:SF13">
    <property type="entry name" value="TRNA (GUANINE(6)-N2)-METHYLTRANSFERASE THUMP3"/>
    <property type="match status" value="1"/>
</dbReference>
<dbReference type="InterPro" id="IPR017985">
    <property type="entry name" value="MeTrfase_CN4_CS"/>
</dbReference>
<dbReference type="PRINTS" id="PR00508">
    <property type="entry name" value="S21N4MTFRASE"/>
</dbReference>
<dbReference type="Pfam" id="PF01170">
    <property type="entry name" value="UPF0020"/>
    <property type="match status" value="1"/>
</dbReference>
<dbReference type="AlphaFoldDB" id="E5LGC1"/>
<dbReference type="InterPro" id="IPR029063">
    <property type="entry name" value="SAM-dependent_MTases_sf"/>
</dbReference>
<evidence type="ECO:0000256" key="2">
    <source>
        <dbReference type="ARBA" id="ARBA00010203"/>
    </source>
</evidence>
<keyword evidence="4" id="KW-0963">Cytoplasm</keyword>
<protein>
    <recommendedName>
        <fullName evidence="3">site-specific DNA-methyltransferase (cytosine-N(4)-specific)</fullName>
        <ecNumber evidence="3">2.1.1.113</ecNumber>
    </recommendedName>
</protein>
<evidence type="ECO:0000259" key="12">
    <source>
        <dbReference type="Pfam" id="PF01170"/>
    </source>
</evidence>
<organism evidence="14">
    <name type="scientific">Bacillus sp. 2521</name>
    <dbReference type="NCBI Taxonomy" id="925413"/>
    <lineage>
        <taxon>Bacteria</taxon>
        <taxon>Bacillati</taxon>
        <taxon>Bacillota</taxon>
        <taxon>Bacilli</taxon>
        <taxon>Bacillales</taxon>
        <taxon>Bacillaceae</taxon>
        <taxon>Bacillus</taxon>
    </lineage>
</organism>
<dbReference type="PROSITE" id="PS01261">
    <property type="entry name" value="UPF0020"/>
    <property type="match status" value="1"/>
</dbReference>
<keyword evidence="8" id="KW-0819">tRNA processing</keyword>
<dbReference type="EMBL" id="HQ446237">
    <property type="protein sequence ID" value="ADQ20509.1"/>
    <property type="molecule type" value="Genomic_DNA"/>
</dbReference>
<keyword evidence="5" id="KW-0489">Methyltransferase</keyword>
<dbReference type="Gene3D" id="3.40.50.150">
    <property type="entry name" value="Vaccinia Virus protein VP39"/>
    <property type="match status" value="3"/>
</dbReference>
<evidence type="ECO:0000256" key="3">
    <source>
        <dbReference type="ARBA" id="ARBA00012185"/>
    </source>
</evidence>
<dbReference type="GO" id="GO:0015667">
    <property type="term" value="F:site-specific DNA-methyltransferase (cytosine-N4-specific) activity"/>
    <property type="evidence" value="ECO:0007669"/>
    <property type="project" value="UniProtKB-EC"/>
</dbReference>
<reference evidence="14" key="1">
    <citation type="submission" date="2010-10" db="EMBL/GenBank/DDBJ databases">
        <title>BseYI restriction-modification system genes.</title>
        <authorList>
            <person name="Nkenfou C."/>
        </authorList>
    </citation>
    <scope>NUCLEOTIDE SEQUENCE</scope>
    <source>
        <strain evidence="14">2521</strain>
    </source>
</reference>
<dbReference type="GO" id="GO:0008170">
    <property type="term" value="F:N-methyltransferase activity"/>
    <property type="evidence" value="ECO:0007669"/>
    <property type="project" value="InterPro"/>
</dbReference>
<evidence type="ECO:0000256" key="10">
    <source>
        <dbReference type="ARBA" id="ARBA00023125"/>
    </source>
</evidence>
<evidence type="ECO:0000256" key="5">
    <source>
        <dbReference type="ARBA" id="ARBA00022603"/>
    </source>
</evidence>